<dbReference type="Gene3D" id="2.60.34.10">
    <property type="entry name" value="Substrate Binding Domain Of DNAk, Chain A, domain 1"/>
    <property type="match status" value="1"/>
</dbReference>
<dbReference type="PANTHER" id="PTHR19375">
    <property type="entry name" value="HEAT SHOCK PROTEIN 70KDA"/>
    <property type="match status" value="1"/>
</dbReference>
<evidence type="ECO:0000313" key="6">
    <source>
        <dbReference type="Proteomes" id="UP001589608"/>
    </source>
</evidence>
<dbReference type="Gene3D" id="3.30.420.40">
    <property type="match status" value="2"/>
</dbReference>
<comment type="caution">
    <text evidence="5">The sequence shown here is derived from an EMBL/GenBank/DDBJ whole genome shotgun (WGS) entry which is preliminary data.</text>
</comment>
<keyword evidence="1 4" id="KW-0547">Nucleotide-binding</keyword>
<dbReference type="InterPro" id="IPR013126">
    <property type="entry name" value="Hsp_70_fam"/>
</dbReference>
<keyword evidence="2 4" id="KW-0067">ATP-binding</keyword>
<organism evidence="5 6">
    <name type="scientific">Dactylosporangium vinaceum</name>
    <dbReference type="NCBI Taxonomy" id="53362"/>
    <lineage>
        <taxon>Bacteria</taxon>
        <taxon>Bacillati</taxon>
        <taxon>Actinomycetota</taxon>
        <taxon>Actinomycetes</taxon>
        <taxon>Micromonosporales</taxon>
        <taxon>Micromonosporaceae</taxon>
        <taxon>Dactylosporangium</taxon>
    </lineage>
</organism>
<evidence type="ECO:0000313" key="5">
    <source>
        <dbReference type="EMBL" id="MFB9451575.1"/>
    </source>
</evidence>
<reference evidence="5 6" key="1">
    <citation type="submission" date="2024-09" db="EMBL/GenBank/DDBJ databases">
        <authorList>
            <person name="Sun Q."/>
            <person name="Mori K."/>
        </authorList>
    </citation>
    <scope>NUCLEOTIDE SEQUENCE [LARGE SCALE GENOMIC DNA]</scope>
    <source>
        <strain evidence="5 6">JCM 3307</strain>
    </source>
</reference>
<dbReference type="Proteomes" id="UP001589608">
    <property type="component" value="Unassembled WGS sequence"/>
</dbReference>
<keyword evidence="3" id="KW-0143">Chaperone</keyword>
<keyword evidence="6" id="KW-1185">Reference proteome</keyword>
<comment type="similarity">
    <text evidence="4">Belongs to the heat shock protein 70 family.</text>
</comment>
<name>A0ABV5MRU6_9ACTN</name>
<evidence type="ECO:0000256" key="2">
    <source>
        <dbReference type="ARBA" id="ARBA00022840"/>
    </source>
</evidence>
<protein>
    <submittedName>
        <fullName evidence="5">Hsp70 family protein</fullName>
    </submittedName>
</protein>
<dbReference type="SUPFAM" id="SSF53067">
    <property type="entry name" value="Actin-like ATPase domain"/>
    <property type="match status" value="2"/>
</dbReference>
<dbReference type="InterPro" id="IPR043129">
    <property type="entry name" value="ATPase_NBD"/>
</dbReference>
<dbReference type="RefSeq" id="WP_223104197.1">
    <property type="nucleotide sequence ID" value="NZ_CP061913.1"/>
</dbReference>
<dbReference type="Gene3D" id="3.90.640.10">
    <property type="entry name" value="Actin, Chain A, domain 4"/>
    <property type="match status" value="1"/>
</dbReference>
<dbReference type="Pfam" id="PF00012">
    <property type="entry name" value="HSP70"/>
    <property type="match status" value="1"/>
</dbReference>
<proteinExistence type="inferred from homology"/>
<dbReference type="InterPro" id="IPR029047">
    <property type="entry name" value="HSP70_peptide-bd_sf"/>
</dbReference>
<evidence type="ECO:0000256" key="1">
    <source>
        <dbReference type="ARBA" id="ARBA00022741"/>
    </source>
</evidence>
<sequence>MTARIGIDFGTANTVVAGWDAAGQRAEPIPLPGYDVVREPVPGLLQRVVPSVVGYRIGADGRVTTALGAGGLTDPGPGGTVFRSMKSNLSGRVADVPRTVGGRPITGRQAATDFLRGVTALAVLAVGADDLEIVATAPVETFDSYRDWLVTEVGRDLPQARLRVVDEATAAAVGHGGRMTPGDAFAVFDFGAGTLDVSVVVVRDPDEAAGGAAVRVVAKAGADLGGNHIDALLARWLLDRAGGAPRDPVQHNTAFAVVLAQAEQAKTTLSHQDAVRIAVAGAGRPLDVSRADLERLLRDEDLLGRVNRTLRRVLDAAAARGYPAGDLARVYLVGGTSLIPAVQDLLRLQFEPGVLHLDRPLEAVALGAAAIAGGRELHDHIQHDYAIRHINQQTGGYEFEPLVAAGTPYPTEEPVKSLTIRGVRSGQRRLGLAVYELAHATYRDAGADLEIVFDRTGGARATPISAQQRQERSTLWLNEESPTFLEADPPAEAGADRFLLDFRIDSQKRLTVSAFDLDRKIWLLDRRPVVRLA</sequence>
<accession>A0ABV5MRU6</accession>
<dbReference type="PRINTS" id="PR00301">
    <property type="entry name" value="HEATSHOCK70"/>
</dbReference>
<evidence type="ECO:0000256" key="3">
    <source>
        <dbReference type="ARBA" id="ARBA00023186"/>
    </source>
</evidence>
<dbReference type="EMBL" id="JBHMCA010000090">
    <property type="protein sequence ID" value="MFB9451575.1"/>
    <property type="molecule type" value="Genomic_DNA"/>
</dbReference>
<evidence type="ECO:0000256" key="4">
    <source>
        <dbReference type="RuleBase" id="RU003322"/>
    </source>
</evidence>
<gene>
    <name evidence="5" type="ORF">ACFFTR_51645</name>
</gene>